<dbReference type="AlphaFoldDB" id="A0A0E9QL62"/>
<name>A0A0E9QL62_ANGAN</name>
<protein>
    <submittedName>
        <fullName evidence="2">Uncharacterized protein</fullName>
    </submittedName>
</protein>
<reference evidence="2" key="2">
    <citation type="journal article" date="2015" name="Fish Shellfish Immunol.">
        <title>Early steps in the European eel (Anguilla anguilla)-Vibrio vulnificus interaction in the gills: Role of the RtxA13 toxin.</title>
        <authorList>
            <person name="Callol A."/>
            <person name="Pajuelo D."/>
            <person name="Ebbesson L."/>
            <person name="Teles M."/>
            <person name="MacKenzie S."/>
            <person name="Amaro C."/>
        </authorList>
    </citation>
    <scope>NUCLEOTIDE SEQUENCE</scope>
</reference>
<dbReference type="EMBL" id="GBXM01091058">
    <property type="protein sequence ID" value="JAH17519.1"/>
    <property type="molecule type" value="Transcribed_RNA"/>
</dbReference>
<dbReference type="EMBL" id="GBXM01080990">
    <property type="protein sequence ID" value="JAH27587.1"/>
    <property type="molecule type" value="Transcribed_RNA"/>
</dbReference>
<feature type="compositionally biased region" description="Low complexity" evidence="1">
    <location>
        <begin position="1"/>
        <end position="16"/>
    </location>
</feature>
<reference evidence="2" key="1">
    <citation type="submission" date="2014-11" db="EMBL/GenBank/DDBJ databases">
        <authorList>
            <person name="Amaro Gonzalez C."/>
        </authorList>
    </citation>
    <scope>NUCLEOTIDE SEQUENCE</scope>
</reference>
<accession>A0A0E9QL62</accession>
<sequence>MMRVTMRMMTTTTKVMAQRSKKKMGC</sequence>
<evidence type="ECO:0000256" key="1">
    <source>
        <dbReference type="SAM" id="MobiDB-lite"/>
    </source>
</evidence>
<feature type="region of interest" description="Disordered" evidence="1">
    <location>
        <begin position="1"/>
        <end position="26"/>
    </location>
</feature>
<proteinExistence type="predicted"/>
<organism evidence="2">
    <name type="scientific">Anguilla anguilla</name>
    <name type="common">European freshwater eel</name>
    <name type="synonym">Muraena anguilla</name>
    <dbReference type="NCBI Taxonomy" id="7936"/>
    <lineage>
        <taxon>Eukaryota</taxon>
        <taxon>Metazoa</taxon>
        <taxon>Chordata</taxon>
        <taxon>Craniata</taxon>
        <taxon>Vertebrata</taxon>
        <taxon>Euteleostomi</taxon>
        <taxon>Actinopterygii</taxon>
        <taxon>Neopterygii</taxon>
        <taxon>Teleostei</taxon>
        <taxon>Anguilliformes</taxon>
        <taxon>Anguillidae</taxon>
        <taxon>Anguilla</taxon>
    </lineage>
</organism>
<evidence type="ECO:0000313" key="2">
    <source>
        <dbReference type="EMBL" id="JAH17519.1"/>
    </source>
</evidence>